<feature type="region of interest" description="Disordered" evidence="1">
    <location>
        <begin position="854"/>
        <end position="906"/>
    </location>
</feature>
<dbReference type="PANTHER" id="PTHR36681">
    <property type="entry name" value="NUCLEAR GTPASE, GERMINAL CENTER-ASSOCIATED, TANDEM DUPLICATE 3"/>
    <property type="match status" value="1"/>
</dbReference>
<gene>
    <name evidence="3" type="ORF">CC78DRAFT_581063</name>
</gene>
<dbReference type="OrthoDB" id="3598281at2759"/>
<accession>A0A9P4K9X3</accession>
<dbReference type="Pfam" id="PF24564">
    <property type="entry name" value="DUF7605"/>
    <property type="match status" value="1"/>
</dbReference>
<dbReference type="SUPFAM" id="SSF52540">
    <property type="entry name" value="P-loop containing nucleoside triphosphate hydrolases"/>
    <property type="match status" value="1"/>
</dbReference>
<dbReference type="Proteomes" id="UP000800093">
    <property type="component" value="Unassembled WGS sequence"/>
</dbReference>
<dbReference type="InterPro" id="IPR027417">
    <property type="entry name" value="P-loop_NTPase"/>
</dbReference>
<feature type="compositionally biased region" description="Low complexity" evidence="1">
    <location>
        <begin position="863"/>
        <end position="884"/>
    </location>
</feature>
<dbReference type="CDD" id="cd00882">
    <property type="entry name" value="Ras_like_GTPase"/>
    <property type="match status" value="1"/>
</dbReference>
<dbReference type="EMBL" id="ML986621">
    <property type="protein sequence ID" value="KAF2263942.1"/>
    <property type="molecule type" value="Genomic_DNA"/>
</dbReference>
<name>A0A9P4K9X3_9PLEO</name>
<comment type="caution">
    <text evidence="3">The sequence shown here is derived from an EMBL/GenBank/DDBJ whole genome shotgun (WGS) entry which is preliminary data.</text>
</comment>
<dbReference type="AlphaFoldDB" id="A0A9P4K9X3"/>
<organism evidence="3 4">
    <name type="scientific">Lojkania enalia</name>
    <dbReference type="NCBI Taxonomy" id="147567"/>
    <lineage>
        <taxon>Eukaryota</taxon>
        <taxon>Fungi</taxon>
        <taxon>Dikarya</taxon>
        <taxon>Ascomycota</taxon>
        <taxon>Pezizomycotina</taxon>
        <taxon>Dothideomycetes</taxon>
        <taxon>Pleosporomycetidae</taxon>
        <taxon>Pleosporales</taxon>
        <taxon>Pleosporales incertae sedis</taxon>
        <taxon>Lojkania</taxon>
    </lineage>
</organism>
<evidence type="ECO:0000259" key="2">
    <source>
        <dbReference type="Pfam" id="PF24564"/>
    </source>
</evidence>
<dbReference type="InterPro" id="IPR056024">
    <property type="entry name" value="DUF7605"/>
</dbReference>
<proteinExistence type="predicted"/>
<feature type="domain" description="DUF7605" evidence="2">
    <location>
        <begin position="689"/>
        <end position="851"/>
    </location>
</feature>
<protein>
    <recommendedName>
        <fullName evidence="2">DUF7605 domain-containing protein</fullName>
    </recommendedName>
</protein>
<dbReference type="Gene3D" id="3.40.50.300">
    <property type="entry name" value="P-loop containing nucleotide triphosphate hydrolases"/>
    <property type="match status" value="1"/>
</dbReference>
<evidence type="ECO:0000256" key="1">
    <source>
        <dbReference type="SAM" id="MobiDB-lite"/>
    </source>
</evidence>
<keyword evidence="4" id="KW-1185">Reference proteome</keyword>
<sequence length="1023" mass="115554">MAAYITLETRDAFARVPTPKPTSGFRIVTKRPSFQSLNSPVITSPTGGRPLFSPVDTGSHGSPEWEHVNVTSPSTASHYSLYSDTEEAFRSPRLQLLTSNLLGQQSYIEPESAHTLISPSAPVQLPGDELLYDVAKEESPKKRFFEPDFQAALTASKQEMKDISLTIWGCPASHRLGSDLHALKQWAQQLSEFEPLRTRTVGLVGDAGVGKSSLVNSLLDQPDFSHSNIDNNHSTSIITEYRFRAAHYDEPFSVEVDYMSSEEIKELIEELVRSVRACYIPAFQDIDDLEERQEITNRSGKAWQTLHSMFRNQPIFTKEFLLEHASDVDTPLLNILQKWASDFLSRRPGGQESRMWSSTAFTSEECIDKLDEFTRDPVDVNTPALWPFIRVIRVYLRAGILQSGLVLVDCPSPRELNFARARATERYLRNCHEIFAVTTMEKALNDKAVVDIIKRNRQHRPLRIVCTKADIVNAREVERRVPDVSIQVRTWRQQIESLQKQVKRAEAQRRQGFPGALEEEARCRDMLQDMQFGLKKLLIDRRNNEITTQLINNYSGDVKDGNLEIFCISNKDYFAHRYDEQRLAESRLELTGILGLRKYCHSIPAAAQFDAAAAFIEHEVPAFLGSLKQWSVSGSDIDVNKEEEIRHLMKCLEETAIRKLVLPTAHTQVTRSNLNQEFASAILHPLREHRSEWRSAALEASKEWSKASWDAKDYTAFCRNYGNYISSTTGPRSWNEELIEPMRFHLQGKWGQFEEEIEHSKQELIHSIERVFKEISKPLKGKSPSKYIPAAPTRLQTLLDTLPHRLSTCIHHVDTSFADLLEGTQQLASDSLYGHNSSYINSLMAPIYHSTSLLPSPSPSPLTPSHRSNASSSSSSSRSTSPRSAVTTPYTPSFPRSGSPPLPLSTSPQVLDAHRKLLLTTHITSSHLFSRLATMIEKSHRGFVRIIFDNLLSALTRDVDAMIRDFHLVVAGVGEQEGRTEARVFGEFASGLRRRIESAECVLRTAREVVGEVRDRGAGCCDK</sequence>
<reference evidence="4" key="1">
    <citation type="journal article" date="2020" name="Stud. Mycol.">
        <title>101 Dothideomycetes genomes: A test case for predicting lifestyles and emergence of pathogens.</title>
        <authorList>
            <person name="Haridas S."/>
            <person name="Albert R."/>
            <person name="Binder M."/>
            <person name="Bloem J."/>
            <person name="LaButti K."/>
            <person name="Salamov A."/>
            <person name="Andreopoulos B."/>
            <person name="Baker S."/>
            <person name="Barry K."/>
            <person name="Bills G."/>
            <person name="Bluhm B."/>
            <person name="Cannon C."/>
            <person name="Castanera R."/>
            <person name="Culley D."/>
            <person name="Daum C."/>
            <person name="Ezra D."/>
            <person name="Gonzalez J."/>
            <person name="Henrissat B."/>
            <person name="Kuo A."/>
            <person name="Liang C."/>
            <person name="Lipzen A."/>
            <person name="Lutzoni F."/>
            <person name="Magnuson J."/>
            <person name="Mondo S."/>
            <person name="Nolan M."/>
            <person name="Ohm R."/>
            <person name="Pangilinan J."/>
            <person name="Park H.-J."/>
            <person name="Ramirez L."/>
            <person name="Alfaro M."/>
            <person name="Sun H."/>
            <person name="Tritt A."/>
            <person name="Yoshinaga Y."/>
            <person name="Zwiers L.-H."/>
            <person name="Turgeon B."/>
            <person name="Goodwin S."/>
            <person name="Spatafora J."/>
            <person name="Crous P."/>
            <person name="Grigoriev I."/>
        </authorList>
    </citation>
    <scope>NUCLEOTIDE SEQUENCE [LARGE SCALE GENOMIC DNA]</scope>
    <source>
        <strain evidence="4">CBS 304.66</strain>
    </source>
</reference>
<dbReference type="PANTHER" id="PTHR36681:SF3">
    <property type="entry name" value="NUCLEAR GTPASE, GERMINAL CENTER-ASSOCIATED, TANDEM DUPLICATE 3"/>
    <property type="match status" value="1"/>
</dbReference>
<evidence type="ECO:0000313" key="4">
    <source>
        <dbReference type="Proteomes" id="UP000800093"/>
    </source>
</evidence>
<evidence type="ECO:0000313" key="3">
    <source>
        <dbReference type="EMBL" id="KAF2263942.1"/>
    </source>
</evidence>